<dbReference type="EMBL" id="JBBWWQ010000006">
    <property type="protein sequence ID" value="KAK8944492.1"/>
    <property type="molecule type" value="Genomic_DNA"/>
</dbReference>
<reference evidence="2 3" key="1">
    <citation type="journal article" date="2022" name="Nat. Plants">
        <title>Genomes of leafy and leafless Platanthera orchids illuminate the evolution of mycoheterotrophy.</title>
        <authorList>
            <person name="Li M.H."/>
            <person name="Liu K.W."/>
            <person name="Li Z."/>
            <person name="Lu H.C."/>
            <person name="Ye Q.L."/>
            <person name="Zhang D."/>
            <person name="Wang J.Y."/>
            <person name="Li Y.F."/>
            <person name="Zhong Z.M."/>
            <person name="Liu X."/>
            <person name="Yu X."/>
            <person name="Liu D.K."/>
            <person name="Tu X.D."/>
            <person name="Liu B."/>
            <person name="Hao Y."/>
            <person name="Liao X.Y."/>
            <person name="Jiang Y.T."/>
            <person name="Sun W.H."/>
            <person name="Chen J."/>
            <person name="Chen Y.Q."/>
            <person name="Ai Y."/>
            <person name="Zhai J.W."/>
            <person name="Wu S.S."/>
            <person name="Zhou Z."/>
            <person name="Hsiao Y.Y."/>
            <person name="Wu W.L."/>
            <person name="Chen Y.Y."/>
            <person name="Lin Y.F."/>
            <person name="Hsu J.L."/>
            <person name="Li C.Y."/>
            <person name="Wang Z.W."/>
            <person name="Zhao X."/>
            <person name="Zhong W.Y."/>
            <person name="Ma X.K."/>
            <person name="Ma L."/>
            <person name="Huang J."/>
            <person name="Chen G.Z."/>
            <person name="Huang M.Z."/>
            <person name="Huang L."/>
            <person name="Peng D.H."/>
            <person name="Luo Y.B."/>
            <person name="Zou S.Q."/>
            <person name="Chen S.P."/>
            <person name="Lan S."/>
            <person name="Tsai W.C."/>
            <person name="Van de Peer Y."/>
            <person name="Liu Z.J."/>
        </authorList>
    </citation>
    <scope>NUCLEOTIDE SEQUENCE [LARGE SCALE GENOMIC DNA]</scope>
    <source>
        <strain evidence="2">Lor287</strain>
    </source>
</reference>
<proteinExistence type="predicted"/>
<evidence type="ECO:0000313" key="3">
    <source>
        <dbReference type="Proteomes" id="UP001418222"/>
    </source>
</evidence>
<evidence type="ECO:0000313" key="2">
    <source>
        <dbReference type="EMBL" id="KAK8944492.1"/>
    </source>
</evidence>
<accession>A0AAP0BPQ6</accession>
<gene>
    <name evidence="2" type="ORF">KSP39_PZI008151</name>
</gene>
<dbReference type="Proteomes" id="UP001418222">
    <property type="component" value="Unassembled WGS sequence"/>
</dbReference>
<feature type="compositionally biased region" description="Polar residues" evidence="1">
    <location>
        <begin position="1"/>
        <end position="10"/>
    </location>
</feature>
<comment type="caution">
    <text evidence="2">The sequence shown here is derived from an EMBL/GenBank/DDBJ whole genome shotgun (WGS) entry which is preliminary data.</text>
</comment>
<protein>
    <submittedName>
        <fullName evidence="2">Uncharacterized protein</fullName>
    </submittedName>
</protein>
<sequence length="126" mass="13483">MSCLQNQSDETPGPAGTWNKCVGQPGSPPDSSGLFFSTPPPLSIYPATEFQTERDGEVNFSAGDGRHLHLGGVHHGSPERTVRGGEEEAIFDGNVRQIPACRSKGLCGERGWDEEGKSAGGQRRLF</sequence>
<dbReference type="AlphaFoldDB" id="A0AAP0BPQ6"/>
<feature type="region of interest" description="Disordered" evidence="1">
    <location>
        <begin position="1"/>
        <end position="45"/>
    </location>
</feature>
<evidence type="ECO:0000256" key="1">
    <source>
        <dbReference type="SAM" id="MobiDB-lite"/>
    </source>
</evidence>
<feature type="region of interest" description="Disordered" evidence="1">
    <location>
        <begin position="58"/>
        <end position="82"/>
    </location>
</feature>
<name>A0AAP0BPQ6_9ASPA</name>
<organism evidence="2 3">
    <name type="scientific">Platanthera zijinensis</name>
    <dbReference type="NCBI Taxonomy" id="2320716"/>
    <lineage>
        <taxon>Eukaryota</taxon>
        <taxon>Viridiplantae</taxon>
        <taxon>Streptophyta</taxon>
        <taxon>Embryophyta</taxon>
        <taxon>Tracheophyta</taxon>
        <taxon>Spermatophyta</taxon>
        <taxon>Magnoliopsida</taxon>
        <taxon>Liliopsida</taxon>
        <taxon>Asparagales</taxon>
        <taxon>Orchidaceae</taxon>
        <taxon>Orchidoideae</taxon>
        <taxon>Orchideae</taxon>
        <taxon>Orchidinae</taxon>
        <taxon>Platanthera</taxon>
    </lineage>
</organism>
<keyword evidence="3" id="KW-1185">Reference proteome</keyword>